<reference evidence="8" key="1">
    <citation type="submission" date="2023-03" db="EMBL/GenBank/DDBJ databases">
        <title>Mesosutterella sp. nov. isolated from porcine feces.</title>
        <authorList>
            <person name="Yu S."/>
        </authorList>
    </citation>
    <scope>NUCLEOTIDE SEQUENCE</scope>
    <source>
        <strain evidence="8">AGMB02718</strain>
    </source>
</reference>
<feature type="transmembrane region" description="Helical" evidence="6">
    <location>
        <begin position="153"/>
        <end position="174"/>
    </location>
</feature>
<feature type="transmembrane region" description="Helical" evidence="6">
    <location>
        <begin position="12"/>
        <end position="31"/>
    </location>
</feature>
<dbReference type="EMBL" id="JAKZJU020000001">
    <property type="protein sequence ID" value="MDL2059879.1"/>
    <property type="molecule type" value="Genomic_DNA"/>
</dbReference>
<comment type="similarity">
    <text evidence="2">Belongs to the EamA transporter family.</text>
</comment>
<evidence type="ECO:0000259" key="7">
    <source>
        <dbReference type="Pfam" id="PF00892"/>
    </source>
</evidence>
<feature type="domain" description="EamA" evidence="7">
    <location>
        <begin position="8"/>
        <end position="147"/>
    </location>
</feature>
<protein>
    <submittedName>
        <fullName evidence="8">DMT family transporter</fullName>
    </submittedName>
</protein>
<gene>
    <name evidence="8" type="ORF">MUN46_008050</name>
</gene>
<comment type="subcellular location">
    <subcellularLocation>
        <location evidence="1">Membrane</location>
        <topology evidence="1">Multi-pass membrane protein</topology>
    </subcellularLocation>
</comment>
<keyword evidence="4 6" id="KW-1133">Transmembrane helix</keyword>
<dbReference type="InterPro" id="IPR037185">
    <property type="entry name" value="EmrE-like"/>
</dbReference>
<evidence type="ECO:0000256" key="5">
    <source>
        <dbReference type="ARBA" id="ARBA00023136"/>
    </source>
</evidence>
<dbReference type="Proteomes" id="UP001165481">
    <property type="component" value="Unassembled WGS sequence"/>
</dbReference>
<feature type="transmembrane region" description="Helical" evidence="6">
    <location>
        <begin position="43"/>
        <end position="62"/>
    </location>
</feature>
<accession>A0ABT7INC1</accession>
<evidence type="ECO:0000313" key="8">
    <source>
        <dbReference type="EMBL" id="MDL2059879.1"/>
    </source>
</evidence>
<dbReference type="RefSeq" id="WP_243377139.1">
    <property type="nucleotide sequence ID" value="NZ_JAKZJU020000001.1"/>
</dbReference>
<evidence type="ECO:0000256" key="6">
    <source>
        <dbReference type="SAM" id="Phobius"/>
    </source>
</evidence>
<feature type="transmembrane region" description="Helical" evidence="6">
    <location>
        <begin position="74"/>
        <end position="96"/>
    </location>
</feature>
<dbReference type="InterPro" id="IPR050638">
    <property type="entry name" value="AA-Vitamin_Transporters"/>
</dbReference>
<organism evidence="8 9">
    <name type="scientific">Mesosutterella faecium</name>
    <dbReference type="NCBI Taxonomy" id="2925194"/>
    <lineage>
        <taxon>Bacteria</taxon>
        <taxon>Pseudomonadati</taxon>
        <taxon>Pseudomonadota</taxon>
        <taxon>Betaproteobacteria</taxon>
        <taxon>Burkholderiales</taxon>
        <taxon>Sutterellaceae</taxon>
        <taxon>Mesosutterella</taxon>
    </lineage>
</organism>
<evidence type="ECO:0000313" key="9">
    <source>
        <dbReference type="Proteomes" id="UP001165481"/>
    </source>
</evidence>
<dbReference type="InterPro" id="IPR000620">
    <property type="entry name" value="EamA_dom"/>
</dbReference>
<feature type="transmembrane region" description="Helical" evidence="6">
    <location>
        <begin position="128"/>
        <end position="147"/>
    </location>
</feature>
<comment type="caution">
    <text evidence="8">The sequence shown here is derived from an EMBL/GenBank/DDBJ whole genome shotgun (WGS) entry which is preliminary data.</text>
</comment>
<evidence type="ECO:0000256" key="3">
    <source>
        <dbReference type="ARBA" id="ARBA00022692"/>
    </source>
</evidence>
<keyword evidence="5 6" id="KW-0472">Membrane</keyword>
<feature type="transmembrane region" description="Helical" evidence="6">
    <location>
        <begin position="186"/>
        <end position="205"/>
    </location>
</feature>
<evidence type="ECO:0000256" key="2">
    <source>
        <dbReference type="ARBA" id="ARBA00007362"/>
    </source>
</evidence>
<feature type="domain" description="EamA" evidence="7">
    <location>
        <begin position="159"/>
        <end position="291"/>
    </location>
</feature>
<evidence type="ECO:0000256" key="1">
    <source>
        <dbReference type="ARBA" id="ARBA00004141"/>
    </source>
</evidence>
<dbReference type="PANTHER" id="PTHR32322:SF2">
    <property type="entry name" value="EAMA DOMAIN-CONTAINING PROTEIN"/>
    <property type="match status" value="1"/>
</dbReference>
<dbReference type="Pfam" id="PF00892">
    <property type="entry name" value="EamA"/>
    <property type="match status" value="2"/>
</dbReference>
<dbReference type="SUPFAM" id="SSF103481">
    <property type="entry name" value="Multidrug resistance efflux transporter EmrE"/>
    <property type="match status" value="2"/>
</dbReference>
<name>A0ABT7INC1_9BURK</name>
<feature type="transmembrane region" description="Helical" evidence="6">
    <location>
        <begin position="248"/>
        <end position="270"/>
    </location>
</feature>
<keyword evidence="3 6" id="KW-0812">Transmembrane</keyword>
<proteinExistence type="inferred from homology"/>
<sequence length="296" mass="32177">MLNRNFTRGLALAVFAGICWGAMGVAVQFLLQRNGMSALDLVTLRQLAAGILMVGLYILLDGRKAFALFSNRRDLFDVALSGLLIFLSHYSFFLAISYSNAGTGAIFIATVPLICALWLAFSERRPISVTEAVCFLLAVSGVALIVTDGDFSRLQFSPLAILWGVVCAVFGAFYSMQPRDVIRRIGVKPVVSWGIFFGSIAASLVDHPWNVQLHWGATEALAFAFIVVFGTIIAFWSYLTSLKYISPVLLGLINCLEPLSAFVFSILLLGQVLGRWEAAGIALVLANVCLLALKKK</sequence>
<feature type="transmembrane region" description="Helical" evidence="6">
    <location>
        <begin position="276"/>
        <end position="293"/>
    </location>
</feature>
<evidence type="ECO:0000256" key="4">
    <source>
        <dbReference type="ARBA" id="ARBA00022989"/>
    </source>
</evidence>
<keyword evidence="9" id="KW-1185">Reference proteome</keyword>
<dbReference type="PANTHER" id="PTHR32322">
    <property type="entry name" value="INNER MEMBRANE TRANSPORTER"/>
    <property type="match status" value="1"/>
</dbReference>
<feature type="transmembrane region" description="Helical" evidence="6">
    <location>
        <begin position="220"/>
        <end position="239"/>
    </location>
</feature>
<feature type="transmembrane region" description="Helical" evidence="6">
    <location>
        <begin position="102"/>
        <end position="121"/>
    </location>
</feature>